<keyword evidence="1" id="KW-0812">Transmembrane</keyword>
<feature type="domain" description="DUF4232" evidence="2">
    <location>
        <begin position="209"/>
        <end position="311"/>
    </location>
</feature>
<reference evidence="3 4" key="1">
    <citation type="submission" date="2016-10" db="EMBL/GenBank/DDBJ databases">
        <authorList>
            <person name="de Groot N.N."/>
        </authorList>
    </citation>
    <scope>NUCLEOTIDE SEQUENCE [LARGE SCALE GENOMIC DNA]</scope>
    <source>
        <strain evidence="3 4">KPR-7B</strain>
    </source>
</reference>
<feature type="transmembrane region" description="Helical" evidence="1">
    <location>
        <begin position="151"/>
        <end position="170"/>
    </location>
</feature>
<evidence type="ECO:0000259" key="2">
    <source>
        <dbReference type="Pfam" id="PF14016"/>
    </source>
</evidence>
<sequence>MSGSEPDSGAPRDARGARQHWWWRALTWPWRQRLPILAHLVGITATLLTPVVFLWLGLSLPTTAFDPDDADYRCAYVLEQPAVAVQAHESWFFSSCDIVTSDDAVLARVPMSPLWWPWAAGGLVVACASAAALALAALGLRHSRRRRPARALLAVALVIVLVTPRAAGFLSDHAESPDAAALAQARQMAIPELVGNGAVVPITTSVEECDPAQLSYWHIWNAASLGGHREAAIAVQNDSRAACTVSGWPDIVVLDEQDQALEVPVLHVDDQKANSPSTQDPPVVEIGPRVRAVATLRWDNDQTRPTGTHLAVTTVLGREPVAKDPDPRYEEWGAAEDLSIPEGGLVLISPWEHE</sequence>
<dbReference type="InterPro" id="IPR025326">
    <property type="entry name" value="DUF4232"/>
</dbReference>
<dbReference type="Pfam" id="PF14016">
    <property type="entry name" value="DUF4232"/>
    <property type="match status" value="1"/>
</dbReference>
<evidence type="ECO:0000313" key="4">
    <source>
        <dbReference type="Proteomes" id="UP000199671"/>
    </source>
</evidence>
<accession>A0A1G9Y860</accession>
<gene>
    <name evidence="3" type="ORF">SAMN04487766_11180</name>
</gene>
<evidence type="ECO:0000256" key="1">
    <source>
        <dbReference type="SAM" id="Phobius"/>
    </source>
</evidence>
<name>A0A1G9Y860_9ACTO</name>
<feature type="transmembrane region" description="Helical" evidence="1">
    <location>
        <begin position="36"/>
        <end position="58"/>
    </location>
</feature>
<keyword evidence="1" id="KW-0472">Membrane</keyword>
<dbReference type="OrthoDB" id="3258640at2"/>
<dbReference type="Proteomes" id="UP000199671">
    <property type="component" value="Unassembled WGS sequence"/>
</dbReference>
<feature type="transmembrane region" description="Helical" evidence="1">
    <location>
        <begin position="115"/>
        <end position="139"/>
    </location>
</feature>
<dbReference type="RefSeq" id="WP_143008931.1">
    <property type="nucleotide sequence ID" value="NZ_FNHU01000011.1"/>
</dbReference>
<organism evidence="3 4">
    <name type="scientific">Actinomyces ruminicola</name>
    <dbReference type="NCBI Taxonomy" id="332524"/>
    <lineage>
        <taxon>Bacteria</taxon>
        <taxon>Bacillati</taxon>
        <taxon>Actinomycetota</taxon>
        <taxon>Actinomycetes</taxon>
        <taxon>Actinomycetales</taxon>
        <taxon>Actinomycetaceae</taxon>
        <taxon>Actinomyces</taxon>
    </lineage>
</organism>
<protein>
    <recommendedName>
        <fullName evidence="2">DUF4232 domain-containing protein</fullName>
    </recommendedName>
</protein>
<proteinExistence type="predicted"/>
<evidence type="ECO:0000313" key="3">
    <source>
        <dbReference type="EMBL" id="SDN04603.1"/>
    </source>
</evidence>
<dbReference type="AlphaFoldDB" id="A0A1G9Y860"/>
<dbReference type="EMBL" id="FNHU01000011">
    <property type="protein sequence ID" value="SDN04603.1"/>
    <property type="molecule type" value="Genomic_DNA"/>
</dbReference>
<keyword evidence="1" id="KW-1133">Transmembrane helix</keyword>